<proteinExistence type="predicted"/>
<feature type="region of interest" description="Disordered" evidence="1">
    <location>
        <begin position="1"/>
        <end position="25"/>
    </location>
</feature>
<dbReference type="EMBL" id="HBGY01013035">
    <property type="protein sequence ID" value="CAD9573963.1"/>
    <property type="molecule type" value="Transcribed_RNA"/>
</dbReference>
<evidence type="ECO:0000313" key="2">
    <source>
        <dbReference type="EMBL" id="CAD9573963.1"/>
    </source>
</evidence>
<reference evidence="2" key="1">
    <citation type="submission" date="2021-01" db="EMBL/GenBank/DDBJ databases">
        <authorList>
            <person name="Corre E."/>
            <person name="Pelletier E."/>
            <person name="Niang G."/>
            <person name="Scheremetjew M."/>
            <person name="Finn R."/>
            <person name="Kale V."/>
            <person name="Holt S."/>
            <person name="Cochrane G."/>
            <person name="Meng A."/>
            <person name="Brown T."/>
            <person name="Cohen L."/>
        </authorList>
    </citation>
    <scope>NUCLEOTIDE SEQUENCE</scope>
    <source>
        <strain evidence="2">B650</strain>
    </source>
</reference>
<protein>
    <submittedName>
        <fullName evidence="2">Uncharacterized protein</fullName>
    </submittedName>
</protein>
<dbReference type="AlphaFoldDB" id="A0A7S2KDT4"/>
<feature type="compositionally biased region" description="Polar residues" evidence="1">
    <location>
        <begin position="1"/>
        <end position="11"/>
    </location>
</feature>
<evidence type="ECO:0000256" key="1">
    <source>
        <dbReference type="SAM" id="MobiDB-lite"/>
    </source>
</evidence>
<accession>A0A7S2KDT4</accession>
<sequence>MMMISSQQSSAPEAHKHSLLSPPSTVSLPVQCDDVSSNSTLTEDDDTFSVSSSCSIASSSASHSPTMTTSDDNDDDFILIQKRIMLNNLVSTAKRSIAELQILLDKTARIWGKEIFKNLEFSKTNILIRRAELFIEYYNSSFDFQKGSSFELADRIALFAMQVLSQLDRRIVQFQMILQKYQEQVLARQRQRQQLHQHANAHTAAVVRPAEEEVTMTMKARKNKKTKKEQIGGSSSINSQSYQVLLSQQQYSLYLGFSSAAIEESASLSYD</sequence>
<gene>
    <name evidence="2" type="ORF">LDAN0321_LOCUS8340</name>
</gene>
<organism evidence="2">
    <name type="scientific">Leptocylindrus danicus</name>
    <dbReference type="NCBI Taxonomy" id="163516"/>
    <lineage>
        <taxon>Eukaryota</taxon>
        <taxon>Sar</taxon>
        <taxon>Stramenopiles</taxon>
        <taxon>Ochrophyta</taxon>
        <taxon>Bacillariophyta</taxon>
        <taxon>Coscinodiscophyceae</taxon>
        <taxon>Chaetocerotophycidae</taxon>
        <taxon>Leptocylindrales</taxon>
        <taxon>Leptocylindraceae</taxon>
        <taxon>Leptocylindrus</taxon>
    </lineage>
</organism>
<name>A0A7S2KDT4_9STRA</name>